<dbReference type="PANTHER" id="PTHR38792:SF3">
    <property type="entry name" value="BNR_ASP-BOX REPEAT DOMAIN PROTEIN (AFU_ORTHOLOGUE AFUA_7G06430)-RELATED"/>
    <property type="match status" value="1"/>
</dbReference>
<name>A0A319E8Y5_9EURO</name>
<reference evidence="2 3" key="1">
    <citation type="submission" date="2018-02" db="EMBL/GenBank/DDBJ databases">
        <title>The genomes of Aspergillus section Nigri reveals drivers in fungal speciation.</title>
        <authorList>
            <consortium name="DOE Joint Genome Institute"/>
            <person name="Vesth T.C."/>
            <person name="Nybo J."/>
            <person name="Theobald S."/>
            <person name="Brandl J."/>
            <person name="Frisvad J.C."/>
            <person name="Nielsen K.F."/>
            <person name="Lyhne E.K."/>
            <person name="Kogle M.E."/>
            <person name="Kuo A."/>
            <person name="Riley R."/>
            <person name="Clum A."/>
            <person name="Nolan M."/>
            <person name="Lipzen A."/>
            <person name="Salamov A."/>
            <person name="Henrissat B."/>
            <person name="Wiebenga A."/>
            <person name="De vries R.P."/>
            <person name="Grigoriev I.V."/>
            <person name="Mortensen U.H."/>
            <person name="Andersen M.R."/>
            <person name="Baker S.E."/>
        </authorList>
    </citation>
    <scope>NUCLEOTIDE SEQUENCE [LARGE SCALE GENOMIC DNA]</scope>
    <source>
        <strain evidence="2 3">CBS 707.79</strain>
    </source>
</reference>
<feature type="chain" id="PRO_5016327011" evidence="1">
    <location>
        <begin position="20"/>
        <end position="358"/>
    </location>
</feature>
<gene>
    <name evidence="2" type="ORF">BO71DRAFT_393305</name>
</gene>
<dbReference type="VEuPathDB" id="FungiDB:BO71DRAFT_393305"/>
<dbReference type="PANTHER" id="PTHR38792">
    <property type="entry name" value="BNR/ASP-BOX REPEAT DOMAIN PROTEIN (AFU_ORTHOLOGUE AFUA_7G06430)-RELATED"/>
    <property type="match status" value="1"/>
</dbReference>
<organism evidence="2 3">
    <name type="scientific">Aspergillus ellipticus CBS 707.79</name>
    <dbReference type="NCBI Taxonomy" id="1448320"/>
    <lineage>
        <taxon>Eukaryota</taxon>
        <taxon>Fungi</taxon>
        <taxon>Dikarya</taxon>
        <taxon>Ascomycota</taxon>
        <taxon>Pezizomycotina</taxon>
        <taxon>Eurotiomycetes</taxon>
        <taxon>Eurotiomycetidae</taxon>
        <taxon>Eurotiales</taxon>
        <taxon>Aspergillaceae</taxon>
        <taxon>Aspergillus</taxon>
        <taxon>Aspergillus subgen. Circumdati</taxon>
    </lineage>
</organism>
<dbReference type="EMBL" id="KZ826221">
    <property type="protein sequence ID" value="PYH87532.1"/>
    <property type="molecule type" value="Genomic_DNA"/>
</dbReference>
<keyword evidence="1" id="KW-0732">Signal</keyword>
<feature type="signal peptide" evidence="1">
    <location>
        <begin position="1"/>
        <end position="19"/>
    </location>
</feature>
<accession>A0A319E8Y5</accession>
<protein>
    <submittedName>
        <fullName evidence="2">Neuraminidase</fullName>
    </submittedName>
</protein>
<evidence type="ECO:0000313" key="3">
    <source>
        <dbReference type="Proteomes" id="UP000247810"/>
    </source>
</evidence>
<evidence type="ECO:0000256" key="1">
    <source>
        <dbReference type="SAM" id="SignalP"/>
    </source>
</evidence>
<dbReference type="OrthoDB" id="2130735at2759"/>
<dbReference type="STRING" id="1448320.A0A319E8Y5"/>
<keyword evidence="3" id="KW-1185">Reference proteome</keyword>
<dbReference type="SUPFAM" id="SSF110296">
    <property type="entry name" value="Oligoxyloglucan reducing end-specific cellobiohydrolase"/>
    <property type="match status" value="1"/>
</dbReference>
<dbReference type="AlphaFoldDB" id="A0A319E8Y5"/>
<dbReference type="Gene3D" id="2.120.10.10">
    <property type="match status" value="1"/>
</dbReference>
<sequence>MRLPIFTSILPLLFSLTTSSPTPQSSNTITPYNDTVIFTPPSNYTIPRTLYARTLELPSGVLLATWENYSPESEGLVYFPIFRSENHGLSWTEISRVEDTHNKYGLRYQPFLYYLSERIGDFDAGTILIAGNSIPADLSSTEIDLYASRDSGLTWEFVSEIAKGGEAEPDDGLTPVWEPFLLTYNGKLICYYSDQRDNATYGQKLVHQVSTDLLTWGGVVTDVAYPTYTDRPGMPTLAQLPNNKYIYFYEYGSYFNTSTYTFPLYYRIANTPEEISSAAGQPLIATSGTQPTSSPYVVWSAHGGAHGTVIASSGSYSSVFTNGNLGEGEWTEVATGEGTSYSRSLRVLEEGEGGWLVV</sequence>
<feature type="non-terminal residue" evidence="2">
    <location>
        <position position="358"/>
    </location>
</feature>
<proteinExistence type="predicted"/>
<dbReference type="Proteomes" id="UP000247810">
    <property type="component" value="Unassembled WGS sequence"/>
</dbReference>
<evidence type="ECO:0000313" key="2">
    <source>
        <dbReference type="EMBL" id="PYH87532.1"/>
    </source>
</evidence>